<proteinExistence type="predicted"/>
<accession>A0A4P9WYL1</accession>
<evidence type="ECO:0000313" key="3">
    <source>
        <dbReference type="Proteomes" id="UP000268535"/>
    </source>
</evidence>
<feature type="region of interest" description="Disordered" evidence="1">
    <location>
        <begin position="26"/>
        <end position="56"/>
    </location>
</feature>
<dbReference type="Proteomes" id="UP000268535">
    <property type="component" value="Unassembled WGS sequence"/>
</dbReference>
<name>A0A4P9WYL1_9FUNG</name>
<dbReference type="AlphaFoldDB" id="A0A4P9WYL1"/>
<sequence length="133" mass="14485">MLAGEHKPLADDSGIDSDDLFDYDAYVGRLTPTPGGSSQSQLSHDMEISPGDPDIFPVQFLPGGHSEGYDKEVLENLRQQLITQNGVYINHHNLLNEATLCRRGSAASRDRTISAQRPPAPVLQHLGLKPQGL</sequence>
<evidence type="ECO:0000313" key="2">
    <source>
        <dbReference type="EMBL" id="RKO96610.1"/>
    </source>
</evidence>
<dbReference type="EMBL" id="ML009778">
    <property type="protein sequence ID" value="RKO96610.1"/>
    <property type="molecule type" value="Genomic_DNA"/>
</dbReference>
<reference evidence="3" key="1">
    <citation type="journal article" date="2018" name="Nat. Microbiol.">
        <title>Leveraging single-cell genomics to expand the fungal tree of life.</title>
        <authorList>
            <person name="Ahrendt S.R."/>
            <person name="Quandt C.A."/>
            <person name="Ciobanu D."/>
            <person name="Clum A."/>
            <person name="Salamov A."/>
            <person name="Andreopoulos B."/>
            <person name="Cheng J.F."/>
            <person name="Woyke T."/>
            <person name="Pelin A."/>
            <person name="Henrissat B."/>
            <person name="Reynolds N.K."/>
            <person name="Benny G.L."/>
            <person name="Smith M.E."/>
            <person name="James T.Y."/>
            <person name="Grigoriev I.V."/>
        </authorList>
    </citation>
    <scope>NUCLEOTIDE SEQUENCE [LARGE SCALE GENOMIC DNA]</scope>
    <source>
        <strain evidence="3">ATCC 52028</strain>
    </source>
</reference>
<protein>
    <submittedName>
        <fullName evidence="2">Uncharacterized protein</fullName>
    </submittedName>
</protein>
<gene>
    <name evidence="2" type="ORF">CAUPRSCDRAFT_11703</name>
</gene>
<organism evidence="2 3">
    <name type="scientific">Caulochytrium protostelioides</name>
    <dbReference type="NCBI Taxonomy" id="1555241"/>
    <lineage>
        <taxon>Eukaryota</taxon>
        <taxon>Fungi</taxon>
        <taxon>Fungi incertae sedis</taxon>
        <taxon>Chytridiomycota</taxon>
        <taxon>Chytridiomycota incertae sedis</taxon>
        <taxon>Chytridiomycetes</taxon>
        <taxon>Caulochytriales</taxon>
        <taxon>Caulochytriaceae</taxon>
        <taxon>Caulochytrium</taxon>
    </lineage>
</organism>
<evidence type="ECO:0000256" key="1">
    <source>
        <dbReference type="SAM" id="MobiDB-lite"/>
    </source>
</evidence>
<feature type="compositionally biased region" description="Polar residues" evidence="1">
    <location>
        <begin position="34"/>
        <end position="43"/>
    </location>
</feature>